<gene>
    <name evidence="5 7" type="primary">dut</name>
    <name evidence="7" type="ORF">J1C47_15995</name>
</gene>
<dbReference type="PANTHER" id="PTHR11241">
    <property type="entry name" value="DEOXYURIDINE 5'-TRIPHOSPHATE NUCLEOTIDOHYDROLASE"/>
    <property type="match status" value="1"/>
</dbReference>
<dbReference type="NCBIfam" id="NF001862">
    <property type="entry name" value="PRK00601.1"/>
    <property type="match status" value="1"/>
</dbReference>
<comment type="function">
    <text evidence="5">This enzyme is involved in nucleotide metabolism: it produces dUMP, the immediate precursor of thymidine nucleotides and it decreases the intracellular concentration of dUTP so that uracil cannot be incorporated into DNA.</text>
</comment>
<comment type="caution">
    <text evidence="5">Lacks conserved residue(s) required for the propagation of feature annotation.</text>
</comment>
<comment type="catalytic activity">
    <reaction evidence="4 5">
        <text>dUTP + H2O = dUMP + diphosphate + H(+)</text>
        <dbReference type="Rhea" id="RHEA:10248"/>
        <dbReference type="ChEBI" id="CHEBI:15377"/>
        <dbReference type="ChEBI" id="CHEBI:15378"/>
        <dbReference type="ChEBI" id="CHEBI:33019"/>
        <dbReference type="ChEBI" id="CHEBI:61555"/>
        <dbReference type="ChEBI" id="CHEBI:246422"/>
        <dbReference type="EC" id="3.6.1.23"/>
    </reaction>
</comment>
<keyword evidence="8" id="KW-1185">Reference proteome</keyword>
<dbReference type="Pfam" id="PF00692">
    <property type="entry name" value="dUTPase"/>
    <property type="match status" value="1"/>
</dbReference>
<name>A0ABS3J653_9HYPH</name>
<feature type="binding site" evidence="5">
    <location>
        <begin position="73"/>
        <end position="75"/>
    </location>
    <ligand>
        <name>substrate</name>
    </ligand>
</feature>
<comment type="caution">
    <text evidence="7">The sequence shown here is derived from an EMBL/GenBank/DDBJ whole genome shotgun (WGS) entry which is preliminary data.</text>
</comment>
<dbReference type="RefSeq" id="WP_207351791.1">
    <property type="nucleotide sequence ID" value="NZ_JAFMPY010000018.1"/>
</dbReference>
<dbReference type="CDD" id="cd07557">
    <property type="entry name" value="trimeric_dUTPase"/>
    <property type="match status" value="1"/>
</dbReference>
<organism evidence="7 8">
    <name type="scientific">Jiella sonneratiae</name>
    <dbReference type="NCBI Taxonomy" id="2816856"/>
    <lineage>
        <taxon>Bacteria</taxon>
        <taxon>Pseudomonadati</taxon>
        <taxon>Pseudomonadota</taxon>
        <taxon>Alphaproteobacteria</taxon>
        <taxon>Hyphomicrobiales</taxon>
        <taxon>Aurantimonadaceae</taxon>
        <taxon>Jiella</taxon>
    </lineage>
</organism>
<dbReference type="InterPro" id="IPR036157">
    <property type="entry name" value="dUTPase-like_sf"/>
</dbReference>
<accession>A0ABS3J653</accession>
<feature type="domain" description="dUTPase-like" evidence="6">
    <location>
        <begin position="21"/>
        <end position="152"/>
    </location>
</feature>
<evidence type="ECO:0000256" key="1">
    <source>
        <dbReference type="ARBA" id="ARBA00006581"/>
    </source>
</evidence>
<feature type="binding site" evidence="5">
    <location>
        <position position="86"/>
    </location>
    <ligand>
        <name>substrate</name>
    </ligand>
</feature>
<comment type="pathway">
    <text evidence="5">Pyrimidine metabolism; dUMP biosynthesis; dUMP from dCTP (dUTP route): step 2/2.</text>
</comment>
<evidence type="ECO:0000256" key="5">
    <source>
        <dbReference type="HAMAP-Rule" id="MF_00116"/>
    </source>
</evidence>
<protein>
    <recommendedName>
        <fullName evidence="5">Deoxyuridine 5'-triphosphate nucleotidohydrolase</fullName>
        <shortName evidence="5">dUTPase</shortName>
        <ecNumber evidence="5">3.6.1.23</ecNumber>
    </recommendedName>
    <alternativeName>
        <fullName evidence="5">dUTP pyrophosphatase</fullName>
    </alternativeName>
</protein>
<dbReference type="SUPFAM" id="SSF51283">
    <property type="entry name" value="dUTPase-like"/>
    <property type="match status" value="1"/>
</dbReference>
<sequence>MTEERAGAVTVRVLRLGNGDAPLPAYASDGAAGADLRAALPAPLTLRPGERSLVPTGLAFEIPDGYEMQIRPRSGLAARHGMTVLNTPGTVDSDYRGEVKVLLVNLGAEAVTIGDGDRIAQAVVAPVVRARFLPAVELSDTTRGGGGFGSTGRR</sequence>
<dbReference type="GO" id="GO:0004170">
    <property type="term" value="F:dUTP diphosphatase activity"/>
    <property type="evidence" value="ECO:0007669"/>
    <property type="project" value="UniProtKB-EC"/>
</dbReference>
<proteinExistence type="inferred from homology"/>
<evidence type="ECO:0000313" key="7">
    <source>
        <dbReference type="EMBL" id="MBO0905147.1"/>
    </source>
</evidence>
<dbReference type="HAMAP" id="MF_00116">
    <property type="entry name" value="dUTPase_bact"/>
    <property type="match status" value="1"/>
</dbReference>
<dbReference type="PANTHER" id="PTHR11241:SF0">
    <property type="entry name" value="DEOXYURIDINE 5'-TRIPHOSPHATE NUCLEOTIDOHYDROLASE"/>
    <property type="match status" value="1"/>
</dbReference>
<dbReference type="Proteomes" id="UP000664288">
    <property type="component" value="Unassembled WGS sequence"/>
</dbReference>
<dbReference type="EMBL" id="JAFMPY010000018">
    <property type="protein sequence ID" value="MBO0905147.1"/>
    <property type="molecule type" value="Genomic_DNA"/>
</dbReference>
<dbReference type="InterPro" id="IPR008181">
    <property type="entry name" value="dUTPase"/>
</dbReference>
<dbReference type="InterPro" id="IPR033704">
    <property type="entry name" value="dUTPase_trimeric"/>
</dbReference>
<evidence type="ECO:0000256" key="4">
    <source>
        <dbReference type="ARBA" id="ARBA00047686"/>
    </source>
</evidence>
<keyword evidence="2 5" id="KW-0378">Hydrolase</keyword>
<keyword evidence="5" id="KW-0479">Metal-binding</keyword>
<evidence type="ECO:0000313" key="8">
    <source>
        <dbReference type="Proteomes" id="UP000664288"/>
    </source>
</evidence>
<dbReference type="InterPro" id="IPR029054">
    <property type="entry name" value="dUTPase-like"/>
</dbReference>
<dbReference type="NCBIfam" id="TIGR00576">
    <property type="entry name" value="dut"/>
    <property type="match status" value="1"/>
</dbReference>
<dbReference type="EC" id="3.6.1.23" evidence="5"/>
<comment type="similarity">
    <text evidence="1 5">Belongs to the dUTPase family.</text>
</comment>
<comment type="cofactor">
    <cofactor evidence="5">
        <name>Mg(2+)</name>
        <dbReference type="ChEBI" id="CHEBI:18420"/>
    </cofactor>
</comment>
<feature type="binding site" evidence="5">
    <location>
        <begin position="90"/>
        <end position="92"/>
    </location>
    <ligand>
        <name>substrate</name>
    </ligand>
</feature>
<dbReference type="Gene3D" id="2.70.40.10">
    <property type="match status" value="1"/>
</dbReference>
<evidence type="ECO:0000256" key="3">
    <source>
        <dbReference type="ARBA" id="ARBA00023080"/>
    </source>
</evidence>
<evidence type="ECO:0000256" key="2">
    <source>
        <dbReference type="ARBA" id="ARBA00022801"/>
    </source>
</evidence>
<keyword evidence="3 5" id="KW-0546">Nucleotide metabolism</keyword>
<keyword evidence="5" id="KW-0460">Magnesium</keyword>
<reference evidence="7 8" key="1">
    <citation type="submission" date="2021-03" db="EMBL/GenBank/DDBJ databases">
        <title>Whole genome sequence of Jiella sp. MQZ13P-4.</title>
        <authorList>
            <person name="Tuo L."/>
        </authorList>
    </citation>
    <scope>NUCLEOTIDE SEQUENCE [LARGE SCALE GENOMIC DNA]</scope>
    <source>
        <strain evidence="7 8">MQZ13P-4</strain>
    </source>
</reference>
<evidence type="ECO:0000259" key="6">
    <source>
        <dbReference type="Pfam" id="PF00692"/>
    </source>
</evidence>